<evidence type="ECO:0000256" key="1">
    <source>
        <dbReference type="SAM" id="Phobius"/>
    </source>
</evidence>
<dbReference type="PATRIC" id="fig|659018.3.peg.936"/>
<comment type="caution">
    <text evidence="2">The sequence shown here is derived from an EMBL/GenBank/DDBJ whole genome shotgun (WGS) entry which is preliminary data.</text>
</comment>
<keyword evidence="1" id="KW-0472">Membrane</keyword>
<organism evidence="2 3">
    <name type="scientific">Stenotrophomonas daejeonensis</name>
    <dbReference type="NCBI Taxonomy" id="659018"/>
    <lineage>
        <taxon>Bacteria</taxon>
        <taxon>Pseudomonadati</taxon>
        <taxon>Pseudomonadota</taxon>
        <taxon>Gammaproteobacteria</taxon>
        <taxon>Lysobacterales</taxon>
        <taxon>Lysobacteraceae</taxon>
        <taxon>Stenotrophomonas</taxon>
    </lineage>
</organism>
<keyword evidence="1" id="KW-1133">Transmembrane helix</keyword>
<proteinExistence type="predicted"/>
<name>A0A0R0E005_9GAMM</name>
<evidence type="ECO:0000313" key="3">
    <source>
        <dbReference type="Proteomes" id="UP000050940"/>
    </source>
</evidence>
<dbReference type="STRING" id="659018.ABB34_05155"/>
<evidence type="ECO:0000313" key="2">
    <source>
        <dbReference type="EMBL" id="KRG87296.1"/>
    </source>
</evidence>
<protein>
    <submittedName>
        <fullName evidence="2">Uncharacterized protein</fullName>
    </submittedName>
</protein>
<dbReference type="EMBL" id="LDJP01000025">
    <property type="protein sequence ID" value="KRG87296.1"/>
    <property type="molecule type" value="Genomic_DNA"/>
</dbReference>
<dbReference type="Proteomes" id="UP000050940">
    <property type="component" value="Unassembled WGS sequence"/>
</dbReference>
<keyword evidence="3" id="KW-1185">Reference proteome</keyword>
<sequence>MATYPTLLKALRKNYISSVYIAHALFVMLLLAIVHYRRKIGTALLWPITRALSLLGKAHEKI</sequence>
<keyword evidence="1" id="KW-0812">Transmembrane</keyword>
<gene>
    <name evidence="2" type="ORF">ABB34_05155</name>
</gene>
<feature type="transmembrane region" description="Helical" evidence="1">
    <location>
        <begin position="15"/>
        <end position="36"/>
    </location>
</feature>
<reference evidence="2 3" key="1">
    <citation type="submission" date="2015-05" db="EMBL/GenBank/DDBJ databases">
        <title>Genome sequencing and analysis of members of genus Stenotrophomonas.</title>
        <authorList>
            <person name="Patil P.P."/>
            <person name="Midha S."/>
            <person name="Patil P.B."/>
        </authorList>
    </citation>
    <scope>NUCLEOTIDE SEQUENCE [LARGE SCALE GENOMIC DNA]</scope>
    <source>
        <strain evidence="2 3">JCM 16244</strain>
    </source>
</reference>
<dbReference type="AlphaFoldDB" id="A0A0R0E005"/>
<accession>A0A0R0E005</accession>